<accession>A0A0A0DAW3</accession>
<dbReference type="EMBL" id="JANX01000118">
    <property type="protein sequence ID" value="KGM34122.1"/>
    <property type="molecule type" value="Genomic_DNA"/>
</dbReference>
<dbReference type="PANTHER" id="PTHR40688:SF2">
    <property type="entry name" value="RIBBON-HELIX-HELIX PROTEIN COPG DOMAIN-CONTAINING PROTEIN"/>
    <property type="match status" value="1"/>
</dbReference>
<name>A0A0A0DAW3_9PROT</name>
<dbReference type="PANTHER" id="PTHR40688">
    <property type="match status" value="1"/>
</dbReference>
<dbReference type="OrthoDB" id="7359471at2"/>
<proteinExistence type="predicted"/>
<dbReference type="CDD" id="cd22233">
    <property type="entry name" value="RHH_CopAso-like"/>
    <property type="match status" value="1"/>
</dbReference>
<dbReference type="Proteomes" id="UP000029995">
    <property type="component" value="Unassembled WGS sequence"/>
</dbReference>
<dbReference type="SUPFAM" id="SSF47598">
    <property type="entry name" value="Ribbon-helix-helix"/>
    <property type="match status" value="1"/>
</dbReference>
<dbReference type="GO" id="GO:0006355">
    <property type="term" value="P:regulation of DNA-templated transcription"/>
    <property type="evidence" value="ECO:0007669"/>
    <property type="project" value="InterPro"/>
</dbReference>
<dbReference type="AlphaFoldDB" id="A0A0A0DAW3"/>
<dbReference type="InterPro" id="IPR010985">
    <property type="entry name" value="Ribbon_hlx_hlx"/>
</dbReference>
<dbReference type="InterPro" id="IPR052991">
    <property type="entry name" value="Non-func_TypeII_TA_Antitoxin"/>
</dbReference>
<gene>
    <name evidence="1" type="ORF">P409_11970</name>
</gene>
<sequence>MTASTTMTIRVRADVKEKLERIAAGTRRSKSFLAGEAVAAYVDRELEIIEGIKRGMADAEAGRIVPHDEAMAEIHAAIQAAEAGRSGKS</sequence>
<evidence type="ECO:0000313" key="2">
    <source>
        <dbReference type="Proteomes" id="UP000029995"/>
    </source>
</evidence>
<reference evidence="1 2" key="1">
    <citation type="submission" date="2014-01" db="EMBL/GenBank/DDBJ databases">
        <title>Genome sequence determination for a cystic fibrosis isolate, Inquilinus limosus.</title>
        <authorList>
            <person name="Pino M."/>
            <person name="Di Conza J."/>
            <person name="Gutkind G."/>
        </authorList>
    </citation>
    <scope>NUCLEOTIDE SEQUENCE [LARGE SCALE GENOMIC DNA]</scope>
    <source>
        <strain evidence="1 2">MP06</strain>
    </source>
</reference>
<protein>
    <submittedName>
        <fullName evidence="1">CopG family transcriptional regulator</fullName>
    </submittedName>
</protein>
<dbReference type="RefSeq" id="WP_034836181.1">
    <property type="nucleotide sequence ID" value="NZ_JANX01000118.1"/>
</dbReference>
<comment type="caution">
    <text evidence="1">The sequence shown here is derived from an EMBL/GenBank/DDBJ whole genome shotgun (WGS) entry which is preliminary data.</text>
</comment>
<evidence type="ECO:0000313" key="1">
    <source>
        <dbReference type="EMBL" id="KGM34122.1"/>
    </source>
</evidence>
<organism evidence="1 2">
    <name type="scientific">Inquilinus limosus MP06</name>
    <dbReference type="NCBI Taxonomy" id="1398085"/>
    <lineage>
        <taxon>Bacteria</taxon>
        <taxon>Pseudomonadati</taxon>
        <taxon>Pseudomonadota</taxon>
        <taxon>Alphaproteobacteria</taxon>
        <taxon>Rhodospirillales</taxon>
        <taxon>Rhodospirillaceae</taxon>
        <taxon>Inquilinus</taxon>
    </lineage>
</organism>